<reference evidence="4 5" key="1">
    <citation type="submission" date="2019-02" db="EMBL/GenBank/DDBJ databases">
        <title>Closed genome of Sporomusa termitida DSM 4440.</title>
        <authorList>
            <person name="Poehlein A."/>
            <person name="Daniel R."/>
        </authorList>
    </citation>
    <scope>NUCLEOTIDE SEQUENCE [LARGE SCALE GENOMIC DNA]</scope>
    <source>
        <strain evidence="4 5">DSM 4440</strain>
    </source>
</reference>
<dbReference type="NCBIfam" id="NF042420">
    <property type="entry name" value="Hsp18_Clos"/>
    <property type="match status" value="1"/>
</dbReference>
<dbReference type="EMBL" id="CP036259">
    <property type="protein sequence ID" value="QDR82261.1"/>
    <property type="molecule type" value="Genomic_DNA"/>
</dbReference>
<dbReference type="AlphaFoldDB" id="A0A517DY24"/>
<dbReference type="Gene3D" id="2.60.40.790">
    <property type="match status" value="1"/>
</dbReference>
<comment type="similarity">
    <text evidence="1 2">Belongs to the small heat shock protein (HSP20) family.</text>
</comment>
<evidence type="ECO:0000256" key="1">
    <source>
        <dbReference type="PROSITE-ProRule" id="PRU00285"/>
    </source>
</evidence>
<dbReference type="InterPro" id="IPR008978">
    <property type="entry name" value="HSP20-like_chaperone"/>
</dbReference>
<evidence type="ECO:0000259" key="3">
    <source>
        <dbReference type="PROSITE" id="PS01031"/>
    </source>
</evidence>
<evidence type="ECO:0000313" key="4">
    <source>
        <dbReference type="EMBL" id="QDR82261.1"/>
    </source>
</evidence>
<feature type="domain" description="SHSP" evidence="3">
    <location>
        <begin position="38"/>
        <end position="149"/>
    </location>
</feature>
<keyword evidence="4" id="KW-0346">Stress response</keyword>
<name>A0A517DY24_9FIRM</name>
<dbReference type="InterPro" id="IPR002068">
    <property type="entry name" value="A-crystallin/Hsp20_dom"/>
</dbReference>
<dbReference type="SUPFAM" id="SSF49764">
    <property type="entry name" value="HSP20-like chaperones"/>
    <property type="match status" value="1"/>
</dbReference>
<protein>
    <submittedName>
        <fullName evidence="4">18 kDa heat shock protein</fullName>
    </submittedName>
</protein>
<dbReference type="RefSeq" id="WP_144351664.1">
    <property type="nucleotide sequence ID" value="NZ_CP036259.1"/>
</dbReference>
<evidence type="ECO:0000313" key="5">
    <source>
        <dbReference type="Proteomes" id="UP000320776"/>
    </source>
</evidence>
<keyword evidence="5" id="KW-1185">Reference proteome</keyword>
<dbReference type="InterPro" id="IPR053570">
    <property type="entry name" value="sHSP/HSP20"/>
</dbReference>
<dbReference type="PROSITE" id="PS01031">
    <property type="entry name" value="SHSP"/>
    <property type="match status" value="1"/>
</dbReference>
<gene>
    <name evidence="4" type="ORF">SPTER_36850</name>
</gene>
<dbReference type="Pfam" id="PF00011">
    <property type="entry name" value="HSP20"/>
    <property type="match status" value="1"/>
</dbReference>
<sequence>MFDLVPFRKNSNNLVKRGDYFNQLVENFFNEDFFAPLTHNGGQSFQVDLTETEDAYLIDADLPGINKESIEVDYANNYLTIAAKREDVVENKTGSYVRRERKYGEFRRAFFIDNVRQDGIEAAFDNGVLKTTLPKETKKAGQPSRIEIK</sequence>
<proteinExistence type="inferred from homology"/>
<evidence type="ECO:0000256" key="2">
    <source>
        <dbReference type="RuleBase" id="RU003616"/>
    </source>
</evidence>
<organism evidence="4 5">
    <name type="scientific">Sporomusa termitida</name>
    <dbReference type="NCBI Taxonomy" id="2377"/>
    <lineage>
        <taxon>Bacteria</taxon>
        <taxon>Bacillati</taxon>
        <taxon>Bacillota</taxon>
        <taxon>Negativicutes</taxon>
        <taxon>Selenomonadales</taxon>
        <taxon>Sporomusaceae</taxon>
        <taxon>Sporomusa</taxon>
    </lineage>
</organism>
<dbReference type="KEGG" id="sted:SPTER_36850"/>
<dbReference type="InterPro" id="IPR031107">
    <property type="entry name" value="Small_HSP"/>
</dbReference>
<dbReference type="CDD" id="cd06471">
    <property type="entry name" value="ACD_LpsHSP_like"/>
    <property type="match status" value="1"/>
</dbReference>
<dbReference type="Proteomes" id="UP000320776">
    <property type="component" value="Chromosome"/>
</dbReference>
<dbReference type="PANTHER" id="PTHR11527">
    <property type="entry name" value="HEAT-SHOCK PROTEIN 20 FAMILY MEMBER"/>
    <property type="match status" value="1"/>
</dbReference>
<accession>A0A517DY24</accession>
<dbReference type="OrthoDB" id="9811615at2"/>